<evidence type="ECO:0000313" key="2">
    <source>
        <dbReference type="EMBL" id="MFB9623685.1"/>
    </source>
</evidence>
<keyword evidence="1" id="KW-0732">Signal</keyword>
<dbReference type="Proteomes" id="UP001589532">
    <property type="component" value="Unassembled WGS sequence"/>
</dbReference>
<comment type="caution">
    <text evidence="2">The sequence shown here is derived from an EMBL/GenBank/DDBJ whole genome shotgun (WGS) entry which is preliminary data.</text>
</comment>
<organism evidence="2 3">
    <name type="scientific">Nonomuraea helvata</name>
    <dbReference type="NCBI Taxonomy" id="37484"/>
    <lineage>
        <taxon>Bacteria</taxon>
        <taxon>Bacillati</taxon>
        <taxon>Actinomycetota</taxon>
        <taxon>Actinomycetes</taxon>
        <taxon>Streptosporangiales</taxon>
        <taxon>Streptosporangiaceae</taxon>
        <taxon>Nonomuraea</taxon>
    </lineage>
</organism>
<dbReference type="EMBL" id="JBHMBW010000009">
    <property type="protein sequence ID" value="MFB9623685.1"/>
    <property type="molecule type" value="Genomic_DNA"/>
</dbReference>
<sequence length="156" mass="16350">MVRALELPSAVGRDGYLKSLHGMRALALGAAAALVLGAPPAQAATASSVSAAALSCAITISNPIQLYTTSVYAYVEVNCNQRVSFIGGYLSLYRDGTYLGYAETYQNNVAYAYKINMVSCVPGNYHVMGYGFANLDGGAPDFSQRVATTPVAITCT</sequence>
<protein>
    <recommendedName>
        <fullName evidence="4">Spore-associated protein A</fullName>
    </recommendedName>
</protein>
<feature type="chain" id="PRO_5047380456" description="Spore-associated protein A" evidence="1">
    <location>
        <begin position="44"/>
        <end position="156"/>
    </location>
</feature>
<evidence type="ECO:0008006" key="4">
    <source>
        <dbReference type="Google" id="ProtNLM"/>
    </source>
</evidence>
<reference evidence="2 3" key="1">
    <citation type="submission" date="2024-09" db="EMBL/GenBank/DDBJ databases">
        <authorList>
            <person name="Sun Q."/>
            <person name="Mori K."/>
        </authorList>
    </citation>
    <scope>NUCLEOTIDE SEQUENCE [LARGE SCALE GENOMIC DNA]</scope>
    <source>
        <strain evidence="2 3">JCM 3143</strain>
    </source>
</reference>
<proteinExistence type="predicted"/>
<dbReference type="RefSeq" id="WP_345003037.1">
    <property type="nucleotide sequence ID" value="NZ_BAAAXV010000012.1"/>
</dbReference>
<gene>
    <name evidence="2" type="ORF">ACFFSA_11430</name>
</gene>
<evidence type="ECO:0000256" key="1">
    <source>
        <dbReference type="SAM" id="SignalP"/>
    </source>
</evidence>
<accession>A0ABV5RW57</accession>
<keyword evidence="3" id="KW-1185">Reference proteome</keyword>
<feature type="signal peptide" evidence="1">
    <location>
        <begin position="1"/>
        <end position="43"/>
    </location>
</feature>
<name>A0ABV5RW57_9ACTN</name>
<evidence type="ECO:0000313" key="3">
    <source>
        <dbReference type="Proteomes" id="UP001589532"/>
    </source>
</evidence>